<protein>
    <recommendedName>
        <fullName evidence="3">histidine kinase</fullName>
        <ecNumber evidence="3">2.7.13.3</ecNumber>
    </recommendedName>
</protein>
<dbReference type="CDD" id="cd06225">
    <property type="entry name" value="HAMP"/>
    <property type="match status" value="1"/>
</dbReference>
<keyword evidence="4" id="KW-1003">Cell membrane</keyword>
<dbReference type="PANTHER" id="PTHR43065:SF10">
    <property type="entry name" value="PEROXIDE STRESS-ACTIVATED HISTIDINE KINASE MAK3"/>
    <property type="match status" value="1"/>
</dbReference>
<evidence type="ECO:0000256" key="3">
    <source>
        <dbReference type="ARBA" id="ARBA00012438"/>
    </source>
</evidence>
<feature type="domain" description="HAMP" evidence="16">
    <location>
        <begin position="190"/>
        <end position="242"/>
    </location>
</feature>
<organism evidence="17 18">
    <name type="scientific">Thiorhodovibrio winogradskyi</name>
    <dbReference type="NCBI Taxonomy" id="77007"/>
    <lineage>
        <taxon>Bacteria</taxon>
        <taxon>Pseudomonadati</taxon>
        <taxon>Pseudomonadota</taxon>
        <taxon>Gammaproteobacteria</taxon>
        <taxon>Chromatiales</taxon>
        <taxon>Chromatiaceae</taxon>
        <taxon>Thiorhodovibrio</taxon>
    </lineage>
</organism>
<feature type="transmembrane region" description="Helical" evidence="14">
    <location>
        <begin position="12"/>
        <end position="31"/>
    </location>
</feature>
<dbReference type="InterPro" id="IPR005467">
    <property type="entry name" value="His_kinase_dom"/>
</dbReference>
<evidence type="ECO:0000256" key="12">
    <source>
        <dbReference type="ARBA" id="ARBA00023012"/>
    </source>
</evidence>
<dbReference type="InterPro" id="IPR003594">
    <property type="entry name" value="HATPase_dom"/>
</dbReference>
<keyword evidence="11 14" id="KW-1133">Transmembrane helix</keyword>
<dbReference type="EMBL" id="CP121472">
    <property type="protein sequence ID" value="WPL18912.1"/>
    <property type="molecule type" value="Genomic_DNA"/>
</dbReference>
<evidence type="ECO:0000256" key="6">
    <source>
        <dbReference type="ARBA" id="ARBA00022679"/>
    </source>
</evidence>
<evidence type="ECO:0000256" key="8">
    <source>
        <dbReference type="ARBA" id="ARBA00022741"/>
    </source>
</evidence>
<dbReference type="CDD" id="cd00075">
    <property type="entry name" value="HATPase"/>
    <property type="match status" value="1"/>
</dbReference>
<dbReference type="SMART" id="SM00304">
    <property type="entry name" value="HAMP"/>
    <property type="match status" value="1"/>
</dbReference>
<evidence type="ECO:0000256" key="4">
    <source>
        <dbReference type="ARBA" id="ARBA00022475"/>
    </source>
</evidence>
<dbReference type="Gene3D" id="6.10.340.10">
    <property type="match status" value="1"/>
</dbReference>
<keyword evidence="8" id="KW-0547">Nucleotide-binding</keyword>
<dbReference type="SMART" id="SM00387">
    <property type="entry name" value="HATPase_c"/>
    <property type="match status" value="1"/>
</dbReference>
<dbReference type="Gene3D" id="3.30.565.10">
    <property type="entry name" value="Histidine kinase-like ATPase, C-terminal domain"/>
    <property type="match status" value="1"/>
</dbReference>
<dbReference type="PROSITE" id="PS50885">
    <property type="entry name" value="HAMP"/>
    <property type="match status" value="1"/>
</dbReference>
<dbReference type="InterPro" id="IPR036097">
    <property type="entry name" value="HisK_dim/P_sf"/>
</dbReference>
<dbReference type="PANTHER" id="PTHR43065">
    <property type="entry name" value="SENSOR HISTIDINE KINASE"/>
    <property type="match status" value="1"/>
</dbReference>
<dbReference type="EC" id="2.7.13.3" evidence="3"/>
<evidence type="ECO:0000256" key="2">
    <source>
        <dbReference type="ARBA" id="ARBA00004651"/>
    </source>
</evidence>
<dbReference type="InterPro" id="IPR003660">
    <property type="entry name" value="HAMP_dom"/>
</dbReference>
<proteinExistence type="predicted"/>
<dbReference type="SUPFAM" id="SSF55874">
    <property type="entry name" value="ATPase domain of HSP90 chaperone/DNA topoisomerase II/histidine kinase"/>
    <property type="match status" value="1"/>
</dbReference>
<evidence type="ECO:0000256" key="11">
    <source>
        <dbReference type="ARBA" id="ARBA00022989"/>
    </source>
</evidence>
<dbReference type="Gene3D" id="1.10.287.130">
    <property type="match status" value="1"/>
</dbReference>
<feature type="region of interest" description="Disordered" evidence="13">
    <location>
        <begin position="499"/>
        <end position="519"/>
    </location>
</feature>
<dbReference type="PRINTS" id="PR00344">
    <property type="entry name" value="BCTRLSENSOR"/>
</dbReference>
<dbReference type="SUPFAM" id="SSF103190">
    <property type="entry name" value="Sensory domain-like"/>
    <property type="match status" value="1"/>
</dbReference>
<keyword evidence="7 14" id="KW-0812">Transmembrane</keyword>
<keyword evidence="9" id="KW-0418">Kinase</keyword>
<dbReference type="SUPFAM" id="SSF47384">
    <property type="entry name" value="Homodimeric domain of signal transducing histidine kinase"/>
    <property type="match status" value="1"/>
</dbReference>
<dbReference type="InterPro" id="IPR029151">
    <property type="entry name" value="Sensor-like_sf"/>
</dbReference>
<evidence type="ECO:0000259" key="16">
    <source>
        <dbReference type="PROSITE" id="PS50885"/>
    </source>
</evidence>
<dbReference type="CDD" id="cd00082">
    <property type="entry name" value="HisKA"/>
    <property type="match status" value="1"/>
</dbReference>
<dbReference type="PROSITE" id="PS50109">
    <property type="entry name" value="HIS_KIN"/>
    <property type="match status" value="1"/>
</dbReference>
<dbReference type="Gene3D" id="3.30.450.290">
    <property type="match status" value="1"/>
</dbReference>
<evidence type="ECO:0000256" key="13">
    <source>
        <dbReference type="SAM" id="MobiDB-lite"/>
    </source>
</evidence>
<feature type="transmembrane region" description="Helical" evidence="14">
    <location>
        <begin position="134"/>
        <end position="153"/>
    </location>
</feature>
<dbReference type="InterPro" id="IPR004358">
    <property type="entry name" value="Sig_transdc_His_kin-like_C"/>
</dbReference>
<dbReference type="InterPro" id="IPR033417">
    <property type="entry name" value="CHASE8"/>
</dbReference>
<evidence type="ECO:0000256" key="1">
    <source>
        <dbReference type="ARBA" id="ARBA00000085"/>
    </source>
</evidence>
<dbReference type="InterPro" id="IPR003661">
    <property type="entry name" value="HisK_dim/P_dom"/>
</dbReference>
<dbReference type="Pfam" id="PF02518">
    <property type="entry name" value="HATPase_c"/>
    <property type="match status" value="1"/>
</dbReference>
<dbReference type="GO" id="GO:0004673">
    <property type="term" value="F:protein histidine kinase activity"/>
    <property type="evidence" value="ECO:0007669"/>
    <property type="project" value="UniProtKB-EC"/>
</dbReference>
<keyword evidence="6 17" id="KW-0808">Transferase</keyword>
<name>A0ABZ0SFK7_9GAMM</name>
<dbReference type="SMART" id="SM00388">
    <property type="entry name" value="HisKA"/>
    <property type="match status" value="1"/>
</dbReference>
<dbReference type="Pfam" id="PF17152">
    <property type="entry name" value="CHASE8"/>
    <property type="match status" value="1"/>
</dbReference>
<evidence type="ECO:0000256" key="10">
    <source>
        <dbReference type="ARBA" id="ARBA00022840"/>
    </source>
</evidence>
<dbReference type="InterPro" id="IPR036890">
    <property type="entry name" value="HATPase_C_sf"/>
</dbReference>
<evidence type="ECO:0000313" key="18">
    <source>
        <dbReference type="Proteomes" id="UP001432180"/>
    </source>
</evidence>
<evidence type="ECO:0000259" key="15">
    <source>
        <dbReference type="PROSITE" id="PS50109"/>
    </source>
</evidence>
<feature type="domain" description="Histidine kinase" evidence="15">
    <location>
        <begin position="273"/>
        <end position="494"/>
    </location>
</feature>
<evidence type="ECO:0000256" key="9">
    <source>
        <dbReference type="ARBA" id="ARBA00022777"/>
    </source>
</evidence>
<feature type="transmembrane region" description="Helical" evidence="14">
    <location>
        <begin position="165"/>
        <end position="187"/>
    </location>
</feature>
<accession>A0ABZ0SFK7</accession>
<dbReference type="Pfam" id="PF00512">
    <property type="entry name" value="HisKA"/>
    <property type="match status" value="1"/>
</dbReference>
<dbReference type="RefSeq" id="WP_328984651.1">
    <property type="nucleotide sequence ID" value="NZ_CP121472.1"/>
</dbReference>
<evidence type="ECO:0000256" key="7">
    <source>
        <dbReference type="ARBA" id="ARBA00022692"/>
    </source>
</evidence>
<evidence type="ECO:0000313" key="17">
    <source>
        <dbReference type="EMBL" id="WPL18912.1"/>
    </source>
</evidence>
<keyword evidence="10" id="KW-0067">ATP-binding</keyword>
<sequence>MKPIQSLRNAVLIFVLLPLLGLLVGLGLLGLRELEQQMHRRLQDDIELIARSIRLPIAAAMVRGDTAAVQEALDSVFQIDQVFGAYVYDRAGEQVATSGPRSPLLERRRDARALTAEGTQGSVDERRGRAVFSFYLPLSDAAGGAVGLLQVTRDLSGFQAYLTRLRWIGGTGLVLVATLFVVIVLVGHHRAVGRHVRALTAAMAPIGTGQSGLRVPRQGPTEIKQLGVGINAMIARWEASERHLRDQREREARLERELRQSEKLAAVGRLAAGLAHELGTPLGSVAGRAQRALRGLPEAAPARAELIAQREELERISRIVRELLDFARRNPLQRRTLVLGSLMEGVVARSTQAARRQAVSVAVRLPLALAAQRLVADPLRLEQALGNLLDNALDAARSRVLIRAEVANAWLRLWVSDDGPGIAESARERLFEPFFTTKAVGRGTGLGLAVARAAIAEHDGSLSLDVESEVDPDGDPDHDVLGGACFRVELPAAVLADRCGQAGQDESSKGDPGGGASWG</sequence>
<keyword evidence="5" id="KW-0597">Phosphoprotein</keyword>
<dbReference type="Proteomes" id="UP001432180">
    <property type="component" value="Chromosome"/>
</dbReference>
<keyword evidence="18" id="KW-1185">Reference proteome</keyword>
<evidence type="ECO:0000256" key="14">
    <source>
        <dbReference type="SAM" id="Phobius"/>
    </source>
</evidence>
<comment type="catalytic activity">
    <reaction evidence="1">
        <text>ATP + protein L-histidine = ADP + protein N-phospho-L-histidine.</text>
        <dbReference type="EC" id="2.7.13.3"/>
    </reaction>
</comment>
<reference evidence="17 18" key="1">
    <citation type="journal article" date="2023" name="Microorganisms">
        <title>Thiorhodovibrio frisius and Trv. litoralis spp. nov., Two Novel Members from a Clade of Fastidious Purple Sulfur Bacteria That Exhibit Unique Red-Shifted Light-Harvesting Capabilities.</title>
        <authorList>
            <person name="Methner A."/>
            <person name="Kuzyk S.B."/>
            <person name="Petersen J."/>
            <person name="Bauer S."/>
            <person name="Brinkmann H."/>
            <person name="Sichau K."/>
            <person name="Wanner G."/>
            <person name="Wolf J."/>
            <person name="Neumann-Schaal M."/>
            <person name="Henke P."/>
            <person name="Tank M."/>
            <person name="Sproer C."/>
            <person name="Bunk B."/>
            <person name="Overmann J."/>
        </authorList>
    </citation>
    <scope>NUCLEOTIDE SEQUENCE [LARGE SCALE GENOMIC DNA]</scope>
    <source>
        <strain evidence="17 18">DSM 6702</strain>
    </source>
</reference>
<comment type="subcellular location">
    <subcellularLocation>
        <location evidence="2">Cell membrane</location>
        <topology evidence="2">Multi-pass membrane protein</topology>
    </subcellularLocation>
</comment>
<gene>
    <name evidence="17" type="primary">zraS_2</name>
    <name evidence="17" type="ORF">Thiowin_04007</name>
</gene>
<keyword evidence="12" id="KW-0902">Two-component regulatory system</keyword>
<evidence type="ECO:0000256" key="5">
    <source>
        <dbReference type="ARBA" id="ARBA00022553"/>
    </source>
</evidence>
<keyword evidence="14" id="KW-0472">Membrane</keyword>